<dbReference type="GO" id="GO:0030288">
    <property type="term" value="C:outer membrane-bounded periplasmic space"/>
    <property type="evidence" value="ECO:0007669"/>
    <property type="project" value="TreeGrafter"/>
</dbReference>
<protein>
    <submittedName>
        <fullName evidence="8">Transporter substrate-binding domain-containing protein</fullName>
    </submittedName>
</protein>
<organism evidence="8 9">
    <name type="scientific">Paenibacillus validus</name>
    <dbReference type="NCBI Taxonomy" id="44253"/>
    <lineage>
        <taxon>Bacteria</taxon>
        <taxon>Bacillati</taxon>
        <taxon>Bacillota</taxon>
        <taxon>Bacilli</taxon>
        <taxon>Bacillales</taxon>
        <taxon>Paenibacillaceae</taxon>
        <taxon>Paenibacillus</taxon>
    </lineage>
</organism>
<keyword evidence="3 5" id="KW-0732">Signal</keyword>
<feature type="domain" description="Solute-binding protein family 3/N-terminal" evidence="6">
    <location>
        <begin position="55"/>
        <end position="276"/>
    </location>
</feature>
<dbReference type="SMART" id="SM00079">
    <property type="entry name" value="PBPe"/>
    <property type="match status" value="1"/>
</dbReference>
<evidence type="ECO:0000256" key="4">
    <source>
        <dbReference type="SAM" id="MobiDB-lite"/>
    </source>
</evidence>
<name>A0A7X2Z6R0_9BACL</name>
<feature type="compositionally biased region" description="Polar residues" evidence="4">
    <location>
        <begin position="26"/>
        <end position="37"/>
    </location>
</feature>
<keyword evidence="2" id="KW-0813">Transport</keyword>
<dbReference type="InterPro" id="IPR001320">
    <property type="entry name" value="Iontro_rcpt_C"/>
</dbReference>
<dbReference type="RefSeq" id="WP_155613816.1">
    <property type="nucleotide sequence ID" value="NZ_WNZX01000001.1"/>
</dbReference>
<dbReference type="PANTHER" id="PTHR30085:SF6">
    <property type="entry name" value="ABC TRANSPORTER GLUTAMINE-BINDING PROTEIN GLNH"/>
    <property type="match status" value="1"/>
</dbReference>
<keyword evidence="9" id="KW-1185">Reference proteome</keyword>
<comment type="similarity">
    <text evidence="1">Belongs to the bacterial solute-binding protein 3 family.</text>
</comment>
<feature type="chain" id="PRO_5039489811" evidence="5">
    <location>
        <begin position="27"/>
        <end position="294"/>
    </location>
</feature>
<evidence type="ECO:0000256" key="3">
    <source>
        <dbReference type="ARBA" id="ARBA00022729"/>
    </source>
</evidence>
<dbReference type="EMBL" id="WNZX01000001">
    <property type="protein sequence ID" value="MUG69303.1"/>
    <property type="molecule type" value="Genomic_DNA"/>
</dbReference>
<dbReference type="PANTHER" id="PTHR30085">
    <property type="entry name" value="AMINO ACID ABC TRANSPORTER PERMEASE"/>
    <property type="match status" value="1"/>
</dbReference>
<proteinExistence type="inferred from homology"/>
<dbReference type="AlphaFoldDB" id="A0A7X2Z6R0"/>
<comment type="caution">
    <text evidence="8">The sequence shown here is derived from an EMBL/GenBank/DDBJ whole genome shotgun (WGS) entry which is preliminary data.</text>
</comment>
<accession>A0A7X2Z6R0</accession>
<evidence type="ECO:0000313" key="8">
    <source>
        <dbReference type="EMBL" id="MUG69303.1"/>
    </source>
</evidence>
<evidence type="ECO:0000259" key="6">
    <source>
        <dbReference type="SMART" id="SM00062"/>
    </source>
</evidence>
<dbReference type="PROSITE" id="PS51257">
    <property type="entry name" value="PROKAR_LIPOPROTEIN"/>
    <property type="match status" value="1"/>
</dbReference>
<dbReference type="GO" id="GO:0015276">
    <property type="term" value="F:ligand-gated monoatomic ion channel activity"/>
    <property type="evidence" value="ECO:0007669"/>
    <property type="project" value="InterPro"/>
</dbReference>
<feature type="signal peptide" evidence="5">
    <location>
        <begin position="1"/>
        <end position="26"/>
    </location>
</feature>
<dbReference type="GO" id="GO:0006865">
    <property type="term" value="P:amino acid transport"/>
    <property type="evidence" value="ECO:0007669"/>
    <property type="project" value="TreeGrafter"/>
</dbReference>
<reference evidence="8 9" key="1">
    <citation type="submission" date="2019-11" db="EMBL/GenBank/DDBJ databases">
        <title>Draft genome sequences of five Paenibacillus species of dairy origin.</title>
        <authorList>
            <person name="Olajide A.M."/>
            <person name="Chen S."/>
            <person name="Lapointe G."/>
        </authorList>
    </citation>
    <scope>NUCLEOTIDE SEQUENCE [LARGE SCALE GENOMIC DNA]</scope>
    <source>
        <strain evidence="8 9">2CS3</strain>
    </source>
</reference>
<dbReference type="Pfam" id="PF00497">
    <property type="entry name" value="SBP_bac_3"/>
    <property type="match status" value="1"/>
</dbReference>
<evidence type="ECO:0000313" key="9">
    <source>
        <dbReference type="Proteomes" id="UP000450917"/>
    </source>
</evidence>
<evidence type="ECO:0000256" key="5">
    <source>
        <dbReference type="SAM" id="SignalP"/>
    </source>
</evidence>
<evidence type="ECO:0000256" key="2">
    <source>
        <dbReference type="ARBA" id="ARBA00022448"/>
    </source>
</evidence>
<sequence>MKKYVNSLIAIMLVLGLLVGCGTNQPEQTASKQQSETAVKEGEGNGLQKIKDRGKLIVGVKTDSPPFGYVNDKGEFVGFEVALARRFAKDLLGDESKIELVSVTGPNRIPYLQSDKVDLILATLSVSEERAKVIDFSNPYFKTAVQILTSKKSDIKSTKDLAGKKVVVVKGSVADLYLTKNVPTAELIKFEKNTEALQALKDGRAEAYFQDNVVIYSWARENPDFHVLPEQIEPTPWAGGVKKGNKELNDWINSELEALGKEQFLHKLYDEYLKKEFGPEINPDDIVVEGGKLK</sequence>
<feature type="domain" description="Ionotropic glutamate receptor C-terminal" evidence="7">
    <location>
        <begin position="55"/>
        <end position="275"/>
    </location>
</feature>
<gene>
    <name evidence="8" type="ORF">GNP93_01305</name>
</gene>
<dbReference type="SUPFAM" id="SSF53850">
    <property type="entry name" value="Periplasmic binding protein-like II"/>
    <property type="match status" value="1"/>
</dbReference>
<dbReference type="GO" id="GO:0005576">
    <property type="term" value="C:extracellular region"/>
    <property type="evidence" value="ECO:0007669"/>
    <property type="project" value="TreeGrafter"/>
</dbReference>
<dbReference type="Gene3D" id="3.40.190.10">
    <property type="entry name" value="Periplasmic binding protein-like II"/>
    <property type="match status" value="2"/>
</dbReference>
<dbReference type="GO" id="GO:0016020">
    <property type="term" value="C:membrane"/>
    <property type="evidence" value="ECO:0007669"/>
    <property type="project" value="InterPro"/>
</dbReference>
<feature type="region of interest" description="Disordered" evidence="4">
    <location>
        <begin position="26"/>
        <end position="45"/>
    </location>
</feature>
<evidence type="ECO:0000256" key="1">
    <source>
        <dbReference type="ARBA" id="ARBA00010333"/>
    </source>
</evidence>
<dbReference type="Proteomes" id="UP000450917">
    <property type="component" value="Unassembled WGS sequence"/>
</dbReference>
<dbReference type="InterPro" id="IPR051455">
    <property type="entry name" value="Bact_solute-bind_prot3"/>
</dbReference>
<dbReference type="SMART" id="SM00062">
    <property type="entry name" value="PBPb"/>
    <property type="match status" value="1"/>
</dbReference>
<evidence type="ECO:0000259" key="7">
    <source>
        <dbReference type="SMART" id="SM00079"/>
    </source>
</evidence>
<dbReference type="InterPro" id="IPR001638">
    <property type="entry name" value="Solute-binding_3/MltF_N"/>
</dbReference>